<dbReference type="Pfam" id="PF14322">
    <property type="entry name" value="SusD-like_3"/>
    <property type="match status" value="1"/>
</dbReference>
<dbReference type="InterPro" id="IPR011990">
    <property type="entry name" value="TPR-like_helical_dom_sf"/>
</dbReference>
<dbReference type="GO" id="GO:0009279">
    <property type="term" value="C:cell outer membrane"/>
    <property type="evidence" value="ECO:0007669"/>
    <property type="project" value="UniProtKB-SubCell"/>
</dbReference>
<dbReference type="InterPro" id="IPR012944">
    <property type="entry name" value="SusD_RagB_dom"/>
</dbReference>
<dbReference type="AlphaFoldDB" id="A0A5B2VLM4"/>
<accession>A0A5B2VLM4</accession>
<keyword evidence="4" id="KW-0472">Membrane</keyword>
<reference evidence="8 9" key="2">
    <citation type="submission" date="2019-09" db="EMBL/GenBank/DDBJ databases">
        <authorList>
            <person name="Jin C."/>
        </authorList>
    </citation>
    <scope>NUCLEOTIDE SEQUENCE [LARGE SCALE GENOMIC DNA]</scope>
    <source>
        <strain evidence="8 9">BN140078</strain>
    </source>
</reference>
<keyword evidence="3" id="KW-0732">Signal</keyword>
<comment type="similarity">
    <text evidence="2">Belongs to the SusD family.</text>
</comment>
<evidence type="ECO:0000256" key="1">
    <source>
        <dbReference type="ARBA" id="ARBA00004442"/>
    </source>
</evidence>
<name>A0A5B2VLM4_9BACT</name>
<evidence type="ECO:0000256" key="3">
    <source>
        <dbReference type="ARBA" id="ARBA00022729"/>
    </source>
</evidence>
<evidence type="ECO:0000256" key="2">
    <source>
        <dbReference type="ARBA" id="ARBA00006275"/>
    </source>
</evidence>
<evidence type="ECO:0000313" key="9">
    <source>
        <dbReference type="Proteomes" id="UP000324611"/>
    </source>
</evidence>
<proteinExistence type="inferred from homology"/>
<gene>
    <name evidence="8" type="ORF">F0L74_23740</name>
</gene>
<evidence type="ECO:0000259" key="6">
    <source>
        <dbReference type="Pfam" id="PF07980"/>
    </source>
</evidence>
<dbReference type="Proteomes" id="UP000324611">
    <property type="component" value="Unassembled WGS sequence"/>
</dbReference>
<sequence>MRYLYQQLMKLHQSCGKSRLKRKAVWVTGSLLLALLFSIFGCRKFIEVPLPNTESFPDVIFSNDINATGAIIGIYGKMITNNAWASGNTRSVTLLSGLSADELENYSALTIPREFYENSININNTAIETAFWDEAYQYIYAANAALEGLSNPNGVSDGTKMQLEGEALFIRAFCHFYLVNLFGDIPYLTNTDYKTNIVMARTLKDRVYQLIVADLKEAQGKLKETYTAAGGITGRVRPNKFTATAFLARVYLYMANWKEAEIQANAVIEYTTYYGLDSLNGVFLKDSKETIWQLMPNANTGYNTWEGKNFILTLLPTTDESNSVVLGPYLLQAFEPGDLRRIKWVDSIKSDAGGVYYFPYKYKIQNGNELKEYSMVFRLAEQYLIRAEARARLGQIDGAKEDLDIIRQRAGLLGTRANTTTELLIAIAHERQVELFTEWGHRWLDLKRTNRANTILSAEKASTWQATDTLYPIPQKERALNKNLTQNIGY</sequence>
<dbReference type="SUPFAM" id="SSF48452">
    <property type="entry name" value="TPR-like"/>
    <property type="match status" value="1"/>
</dbReference>
<keyword evidence="5" id="KW-0998">Cell outer membrane</keyword>
<reference evidence="8 9" key="1">
    <citation type="submission" date="2019-09" db="EMBL/GenBank/DDBJ databases">
        <title>Chitinophaga ginsengihumi sp. nov., isolated from soil of ginseng rhizosphere.</title>
        <authorList>
            <person name="Lee J."/>
        </authorList>
    </citation>
    <scope>NUCLEOTIDE SEQUENCE [LARGE SCALE GENOMIC DNA]</scope>
    <source>
        <strain evidence="8 9">BN140078</strain>
    </source>
</reference>
<dbReference type="Gene3D" id="1.25.40.390">
    <property type="match status" value="1"/>
</dbReference>
<organism evidence="8 9">
    <name type="scientific">Chitinophaga agrisoli</name>
    <dbReference type="NCBI Taxonomy" id="2607653"/>
    <lineage>
        <taxon>Bacteria</taxon>
        <taxon>Pseudomonadati</taxon>
        <taxon>Bacteroidota</taxon>
        <taxon>Chitinophagia</taxon>
        <taxon>Chitinophagales</taxon>
        <taxon>Chitinophagaceae</taxon>
        <taxon>Chitinophaga</taxon>
    </lineage>
</organism>
<dbReference type="InterPro" id="IPR033985">
    <property type="entry name" value="SusD-like_N"/>
</dbReference>
<feature type="domain" description="SusD-like N-terminal" evidence="7">
    <location>
        <begin position="114"/>
        <end position="252"/>
    </location>
</feature>
<dbReference type="EMBL" id="VUOC01000004">
    <property type="protein sequence ID" value="KAA2239222.1"/>
    <property type="molecule type" value="Genomic_DNA"/>
</dbReference>
<protein>
    <submittedName>
        <fullName evidence="8">RagB/SusD family nutrient uptake outer membrane protein</fullName>
    </submittedName>
</protein>
<comment type="caution">
    <text evidence="8">The sequence shown here is derived from an EMBL/GenBank/DDBJ whole genome shotgun (WGS) entry which is preliminary data.</text>
</comment>
<evidence type="ECO:0000256" key="5">
    <source>
        <dbReference type="ARBA" id="ARBA00023237"/>
    </source>
</evidence>
<keyword evidence="9" id="KW-1185">Reference proteome</keyword>
<evidence type="ECO:0000313" key="8">
    <source>
        <dbReference type="EMBL" id="KAA2239222.1"/>
    </source>
</evidence>
<comment type="subcellular location">
    <subcellularLocation>
        <location evidence="1">Cell outer membrane</location>
    </subcellularLocation>
</comment>
<dbReference type="Pfam" id="PF07980">
    <property type="entry name" value="SusD_RagB"/>
    <property type="match status" value="1"/>
</dbReference>
<feature type="domain" description="RagB/SusD" evidence="6">
    <location>
        <begin position="361"/>
        <end position="490"/>
    </location>
</feature>
<evidence type="ECO:0000259" key="7">
    <source>
        <dbReference type="Pfam" id="PF14322"/>
    </source>
</evidence>
<evidence type="ECO:0000256" key="4">
    <source>
        <dbReference type="ARBA" id="ARBA00023136"/>
    </source>
</evidence>
<dbReference type="CDD" id="cd08977">
    <property type="entry name" value="SusD"/>
    <property type="match status" value="1"/>
</dbReference>